<dbReference type="Proteomes" id="UP000671873">
    <property type="component" value="Segment"/>
</dbReference>
<proteinExistence type="predicted"/>
<dbReference type="EMBL" id="MT234342">
    <property type="protein sequence ID" value="QIW87763.1"/>
    <property type="molecule type" value="Genomic_DNA"/>
</dbReference>
<sequence length="34" mass="4307">MARKLWRRRMGSRWISFRSSRRPTWNAWPSKRMA</sequence>
<keyword evidence="2" id="KW-1185">Reference proteome</keyword>
<accession>A0A858MTB3</accession>
<evidence type="ECO:0000313" key="2">
    <source>
        <dbReference type="Proteomes" id="UP000671873"/>
    </source>
</evidence>
<evidence type="ECO:0000313" key="1">
    <source>
        <dbReference type="EMBL" id="QIW87763.1"/>
    </source>
</evidence>
<name>A0A858MTB3_9CAUD</name>
<organism evidence="1 2">
    <name type="scientific">Agrobacterium phage OLIVR5</name>
    <dbReference type="NCBI Taxonomy" id="2723773"/>
    <lineage>
        <taxon>Viruses</taxon>
        <taxon>Duplodnaviria</taxon>
        <taxon>Heunggongvirae</taxon>
        <taxon>Uroviricota</taxon>
        <taxon>Caudoviricetes</taxon>
        <taxon>Pootjesviridae</taxon>
        <taxon>Heverleevirus</taxon>
        <taxon>Heverleevirus OLIVR5</taxon>
    </lineage>
</organism>
<protein>
    <submittedName>
        <fullName evidence="1">Uncharacterized protein</fullName>
    </submittedName>
</protein>
<reference evidence="1 2" key="1">
    <citation type="submission" date="2020-03" db="EMBL/GenBank/DDBJ databases">
        <authorList>
            <person name="Holtappels D."/>
            <person name="Bomans J.P.J."/>
            <person name="Lavigne R."/>
            <person name="Wagemans J."/>
        </authorList>
    </citation>
    <scope>NUCLEOTIDE SEQUENCE [LARGE SCALE GENOMIC DNA]</scope>
    <source>
        <strain evidence="1 2">OLIVR5</strain>
    </source>
</reference>
<gene>
    <name evidence="1" type="ORF">Ab1vBOLIVR5_gp115c</name>
</gene>